<accession>A0A6G1H984</accession>
<reference evidence="2" key="1">
    <citation type="journal article" date="2020" name="Stud. Mycol.">
        <title>101 Dothideomycetes genomes: a test case for predicting lifestyles and emergence of pathogens.</title>
        <authorList>
            <person name="Haridas S."/>
            <person name="Albert R."/>
            <person name="Binder M."/>
            <person name="Bloem J."/>
            <person name="Labutti K."/>
            <person name="Salamov A."/>
            <person name="Andreopoulos B."/>
            <person name="Baker S."/>
            <person name="Barry K."/>
            <person name="Bills G."/>
            <person name="Bluhm B."/>
            <person name="Cannon C."/>
            <person name="Castanera R."/>
            <person name="Culley D."/>
            <person name="Daum C."/>
            <person name="Ezra D."/>
            <person name="Gonzalez J."/>
            <person name="Henrissat B."/>
            <person name="Kuo A."/>
            <person name="Liang C."/>
            <person name="Lipzen A."/>
            <person name="Lutzoni F."/>
            <person name="Magnuson J."/>
            <person name="Mondo S."/>
            <person name="Nolan M."/>
            <person name="Ohm R."/>
            <person name="Pangilinan J."/>
            <person name="Park H.-J."/>
            <person name="Ramirez L."/>
            <person name="Alfaro M."/>
            <person name="Sun H."/>
            <person name="Tritt A."/>
            <person name="Yoshinaga Y."/>
            <person name="Zwiers L.-H."/>
            <person name="Turgeon B."/>
            <person name="Goodwin S."/>
            <person name="Spatafora J."/>
            <person name="Crous P."/>
            <person name="Grigoriev I."/>
        </authorList>
    </citation>
    <scope>NUCLEOTIDE SEQUENCE</scope>
    <source>
        <strain evidence="2">CBS 113979</strain>
    </source>
</reference>
<dbReference type="OrthoDB" id="202545at2759"/>
<protein>
    <recommendedName>
        <fullName evidence="4">DUF676 domain-containing protein</fullName>
    </recommendedName>
</protein>
<dbReference type="Proteomes" id="UP000800041">
    <property type="component" value="Unassembled WGS sequence"/>
</dbReference>
<feature type="transmembrane region" description="Helical" evidence="1">
    <location>
        <begin position="100"/>
        <end position="118"/>
    </location>
</feature>
<organism evidence="2 3">
    <name type="scientific">Aulographum hederae CBS 113979</name>
    <dbReference type="NCBI Taxonomy" id="1176131"/>
    <lineage>
        <taxon>Eukaryota</taxon>
        <taxon>Fungi</taxon>
        <taxon>Dikarya</taxon>
        <taxon>Ascomycota</taxon>
        <taxon>Pezizomycotina</taxon>
        <taxon>Dothideomycetes</taxon>
        <taxon>Pleosporomycetidae</taxon>
        <taxon>Aulographales</taxon>
        <taxon>Aulographaceae</taxon>
    </lineage>
</organism>
<dbReference type="AlphaFoldDB" id="A0A6G1H984"/>
<evidence type="ECO:0000313" key="3">
    <source>
        <dbReference type="Proteomes" id="UP000800041"/>
    </source>
</evidence>
<dbReference type="InterPro" id="IPR029058">
    <property type="entry name" value="AB_hydrolase_fold"/>
</dbReference>
<feature type="transmembrane region" description="Helical" evidence="1">
    <location>
        <begin position="65"/>
        <end position="94"/>
    </location>
</feature>
<keyword evidence="3" id="KW-1185">Reference proteome</keyword>
<evidence type="ECO:0000256" key="1">
    <source>
        <dbReference type="SAM" id="Phobius"/>
    </source>
</evidence>
<evidence type="ECO:0008006" key="4">
    <source>
        <dbReference type="Google" id="ProtNLM"/>
    </source>
</evidence>
<sequence length="445" mass="50136">MNAVRFLPSQIGGRQSIPIHYTGSPLMLLWEDLGLVYRHLFSVRGIIMPWNVFKQDPFDELFFSFRNIVALITHMVLMFLQSVFLLSVPFLLIFPTWSSLLYIAGFLILNAFICTVVLNRGTTKLDSDPDIPVDPRFHSEAWVYLNGVSIGRDWLQANVDRLSLTFGRRVIGVHNPTAGILFDLVQCLVQRNFQYATQDVRDAYNLMKDMLLDENNKKVVFILHSQGGIEGGLIVDWLLDEIPQDRMEQLEVYTFGNAANHFNNPYKSLGKLQSAESSRVIDKPGEPKDASTASSKKTKAIGYIEHYANQGDFVSQFGVINFAKFENRFMGRVFESPGSGHLLNQHYLHDMFPLNADRTRAMDESEFMDMEVHVEDTASGGARESMENSWAGAGGAGSGATSEYAIMRNLTAFTSATGEALPKRVMKVKDFSRLWQYRNGGSPKD</sequence>
<keyword evidence="1" id="KW-1133">Transmembrane helix</keyword>
<dbReference type="PANTHER" id="PTHR42044">
    <property type="entry name" value="DUF676 DOMAIN-CONTAINING PROTEIN-RELATED"/>
    <property type="match status" value="1"/>
</dbReference>
<name>A0A6G1H984_9PEZI</name>
<gene>
    <name evidence="2" type="ORF">K402DRAFT_444683</name>
</gene>
<evidence type="ECO:0000313" key="2">
    <source>
        <dbReference type="EMBL" id="KAF1989627.1"/>
    </source>
</evidence>
<dbReference type="PANTHER" id="PTHR42044:SF2">
    <property type="entry name" value="DUF676 DOMAIN-CONTAINING PROTEIN"/>
    <property type="match status" value="1"/>
</dbReference>
<dbReference type="EMBL" id="ML977144">
    <property type="protein sequence ID" value="KAF1989627.1"/>
    <property type="molecule type" value="Genomic_DNA"/>
</dbReference>
<proteinExistence type="predicted"/>
<dbReference type="SUPFAM" id="SSF53474">
    <property type="entry name" value="alpha/beta-Hydrolases"/>
    <property type="match status" value="1"/>
</dbReference>
<keyword evidence="1" id="KW-0812">Transmembrane</keyword>
<keyword evidence="1" id="KW-0472">Membrane</keyword>